<evidence type="ECO:0000313" key="5">
    <source>
        <dbReference type="EMBL" id="GLQ75869.1"/>
    </source>
</evidence>
<dbReference type="SUPFAM" id="SSF53822">
    <property type="entry name" value="Periplasmic binding protein-like I"/>
    <property type="match status" value="1"/>
</dbReference>
<dbReference type="CDD" id="cd01392">
    <property type="entry name" value="HTH_LacI"/>
    <property type="match status" value="1"/>
</dbReference>
<evidence type="ECO:0000259" key="4">
    <source>
        <dbReference type="PROSITE" id="PS50932"/>
    </source>
</evidence>
<dbReference type="PROSITE" id="PS00356">
    <property type="entry name" value="HTH_LACI_1"/>
    <property type="match status" value="1"/>
</dbReference>
<name>A0AAV5NZY3_9VIBR</name>
<keyword evidence="6" id="KW-1185">Reference proteome</keyword>
<evidence type="ECO:0000256" key="2">
    <source>
        <dbReference type="ARBA" id="ARBA00023125"/>
    </source>
</evidence>
<dbReference type="Pfam" id="PF00356">
    <property type="entry name" value="LacI"/>
    <property type="match status" value="1"/>
</dbReference>
<dbReference type="PANTHER" id="PTHR30146:SF145">
    <property type="entry name" value="RIBOSE OPERON REPRESSOR"/>
    <property type="match status" value="1"/>
</dbReference>
<dbReference type="GO" id="GO:0003700">
    <property type="term" value="F:DNA-binding transcription factor activity"/>
    <property type="evidence" value="ECO:0007669"/>
    <property type="project" value="TreeGrafter"/>
</dbReference>
<gene>
    <name evidence="5" type="ORF">GCM10007932_52320</name>
</gene>
<accession>A0AAV5NZY3</accession>
<organism evidence="5 6">
    <name type="scientific">Vibrio penaeicida</name>
    <dbReference type="NCBI Taxonomy" id="104609"/>
    <lineage>
        <taxon>Bacteria</taxon>
        <taxon>Pseudomonadati</taxon>
        <taxon>Pseudomonadota</taxon>
        <taxon>Gammaproteobacteria</taxon>
        <taxon>Vibrionales</taxon>
        <taxon>Vibrionaceae</taxon>
        <taxon>Vibrio</taxon>
    </lineage>
</organism>
<proteinExistence type="predicted"/>
<dbReference type="PANTHER" id="PTHR30146">
    <property type="entry name" value="LACI-RELATED TRANSCRIPTIONAL REPRESSOR"/>
    <property type="match status" value="1"/>
</dbReference>
<comment type="caution">
    <text evidence="5">The sequence shown here is derived from an EMBL/GenBank/DDBJ whole genome shotgun (WGS) entry which is preliminary data.</text>
</comment>
<protein>
    <submittedName>
        <fullName evidence="5">LacI family transcriptional regulator</fullName>
    </submittedName>
</protein>
<evidence type="ECO:0000313" key="6">
    <source>
        <dbReference type="Proteomes" id="UP001156690"/>
    </source>
</evidence>
<dbReference type="InterPro" id="IPR000843">
    <property type="entry name" value="HTH_LacI"/>
</dbReference>
<dbReference type="Pfam" id="PF13377">
    <property type="entry name" value="Peripla_BP_3"/>
    <property type="match status" value="1"/>
</dbReference>
<dbReference type="Gene3D" id="1.10.260.40">
    <property type="entry name" value="lambda repressor-like DNA-binding domains"/>
    <property type="match status" value="1"/>
</dbReference>
<dbReference type="InterPro" id="IPR010982">
    <property type="entry name" value="Lambda_DNA-bd_dom_sf"/>
</dbReference>
<dbReference type="AlphaFoldDB" id="A0AAV5NZY3"/>
<dbReference type="Proteomes" id="UP001156690">
    <property type="component" value="Unassembled WGS sequence"/>
</dbReference>
<dbReference type="InterPro" id="IPR028082">
    <property type="entry name" value="Peripla_BP_I"/>
</dbReference>
<dbReference type="GO" id="GO:0000976">
    <property type="term" value="F:transcription cis-regulatory region binding"/>
    <property type="evidence" value="ECO:0007669"/>
    <property type="project" value="TreeGrafter"/>
</dbReference>
<dbReference type="Gene3D" id="3.40.50.2300">
    <property type="match status" value="2"/>
</dbReference>
<dbReference type="CDD" id="cd06288">
    <property type="entry name" value="PBP1_sucrose_transcription_regulator"/>
    <property type="match status" value="1"/>
</dbReference>
<evidence type="ECO:0000256" key="3">
    <source>
        <dbReference type="ARBA" id="ARBA00023163"/>
    </source>
</evidence>
<evidence type="ECO:0000256" key="1">
    <source>
        <dbReference type="ARBA" id="ARBA00023015"/>
    </source>
</evidence>
<keyword evidence="1" id="KW-0805">Transcription regulation</keyword>
<dbReference type="EMBL" id="BSNX01000075">
    <property type="protein sequence ID" value="GLQ75869.1"/>
    <property type="molecule type" value="Genomic_DNA"/>
</dbReference>
<sequence>MKGFQDMKRVTMTDIAHAAGVSQGTVSLVLNNSQSLKLAEETRKRVLDAADQLGYKRKTPIDHNRKRKIAVIVNDLVSLDPFVDAVDAITESARENNRIAVLFNTANNEDLEDDIFKEISSNDYDGIIMASSMTRALDKSHRFLEGKPTVLLNCFIESSNTYSSIVPDDLTGMYNLTNHLIESGRKNIAFIGGEEWMMATQKRREGFVKAHSEHGLAVNEDWLFNADWSMNKAYQTTLKLLSQQPIPNAIACTSDLMAMGVVNALLQKGVRIPEDIAVCGYDNQPIATDCHPPLTSYSLPYEEMGKMAVEILLQKVEDPTSYSAKYEAHGNLEVRDSSPNH</sequence>
<keyword evidence="3" id="KW-0804">Transcription</keyword>
<feature type="domain" description="HTH lacI-type" evidence="4">
    <location>
        <begin position="10"/>
        <end position="57"/>
    </location>
</feature>
<keyword evidence="2" id="KW-0238">DNA-binding</keyword>
<reference evidence="6" key="1">
    <citation type="journal article" date="2019" name="Int. J. Syst. Evol. Microbiol.">
        <title>The Global Catalogue of Microorganisms (GCM) 10K type strain sequencing project: providing services to taxonomists for standard genome sequencing and annotation.</title>
        <authorList>
            <consortium name="The Broad Institute Genomics Platform"/>
            <consortium name="The Broad Institute Genome Sequencing Center for Infectious Disease"/>
            <person name="Wu L."/>
            <person name="Ma J."/>
        </authorList>
    </citation>
    <scope>NUCLEOTIDE SEQUENCE [LARGE SCALE GENOMIC DNA]</scope>
    <source>
        <strain evidence="6">NBRC 15640</strain>
    </source>
</reference>
<dbReference type="SUPFAM" id="SSF47413">
    <property type="entry name" value="lambda repressor-like DNA-binding domains"/>
    <property type="match status" value="1"/>
</dbReference>
<dbReference type="InterPro" id="IPR046335">
    <property type="entry name" value="LacI/GalR-like_sensor"/>
</dbReference>
<dbReference type="PROSITE" id="PS50932">
    <property type="entry name" value="HTH_LACI_2"/>
    <property type="match status" value="1"/>
</dbReference>
<dbReference type="SMART" id="SM00354">
    <property type="entry name" value="HTH_LACI"/>
    <property type="match status" value="1"/>
</dbReference>